<organism evidence="2 3">
    <name type="scientific">Choanephora cucurbitarum</name>
    <dbReference type="NCBI Taxonomy" id="101091"/>
    <lineage>
        <taxon>Eukaryota</taxon>
        <taxon>Fungi</taxon>
        <taxon>Fungi incertae sedis</taxon>
        <taxon>Mucoromycota</taxon>
        <taxon>Mucoromycotina</taxon>
        <taxon>Mucoromycetes</taxon>
        <taxon>Mucorales</taxon>
        <taxon>Mucorineae</taxon>
        <taxon>Choanephoraceae</taxon>
        <taxon>Choanephoroideae</taxon>
        <taxon>Choanephora</taxon>
    </lineage>
</organism>
<keyword evidence="3" id="KW-1185">Reference proteome</keyword>
<feature type="region of interest" description="Disordered" evidence="1">
    <location>
        <begin position="1"/>
        <end position="67"/>
    </location>
</feature>
<comment type="caution">
    <text evidence="2">The sequence shown here is derived from an EMBL/GenBank/DDBJ whole genome shotgun (WGS) entry which is preliminary data.</text>
</comment>
<evidence type="ECO:0000256" key="1">
    <source>
        <dbReference type="SAM" id="MobiDB-lite"/>
    </source>
</evidence>
<reference evidence="2 3" key="1">
    <citation type="submission" date="2016-03" db="EMBL/GenBank/DDBJ databases">
        <title>Choanephora cucurbitarum.</title>
        <authorList>
            <person name="Min B."/>
            <person name="Park H."/>
            <person name="Park J.-H."/>
            <person name="Shin H.-D."/>
            <person name="Choi I.-G."/>
        </authorList>
    </citation>
    <scope>NUCLEOTIDE SEQUENCE [LARGE SCALE GENOMIC DNA]</scope>
    <source>
        <strain evidence="2 3">KUS-F28377</strain>
    </source>
</reference>
<evidence type="ECO:0000313" key="2">
    <source>
        <dbReference type="EMBL" id="OBZ81639.1"/>
    </source>
</evidence>
<protein>
    <submittedName>
        <fullName evidence="2">Uncharacterized protein</fullName>
    </submittedName>
</protein>
<sequence>MTNKERQQAKLLHLETPLSSLKEPSQPREGESLSDSSPQIPTNSKYRSYSHKSLGEVHHKAYCKGAS</sequence>
<proteinExistence type="predicted"/>
<dbReference type="InParanoid" id="A0A1C7MZ02"/>
<dbReference type="Proteomes" id="UP000093000">
    <property type="component" value="Unassembled WGS sequence"/>
</dbReference>
<accession>A0A1C7MZ02</accession>
<evidence type="ECO:0000313" key="3">
    <source>
        <dbReference type="Proteomes" id="UP000093000"/>
    </source>
</evidence>
<feature type="compositionally biased region" description="Polar residues" evidence="1">
    <location>
        <begin position="33"/>
        <end position="47"/>
    </location>
</feature>
<dbReference type="AlphaFoldDB" id="A0A1C7MZ02"/>
<name>A0A1C7MZ02_9FUNG</name>
<dbReference type="EMBL" id="LUGH01001114">
    <property type="protein sequence ID" value="OBZ81639.1"/>
    <property type="molecule type" value="Genomic_DNA"/>
</dbReference>
<gene>
    <name evidence="2" type="ORF">A0J61_10312</name>
</gene>